<evidence type="ECO:0000313" key="2">
    <source>
        <dbReference type="EMBL" id="QLK27479.1"/>
    </source>
</evidence>
<accession>A0A7D6GLR0</accession>
<reference evidence="2 3" key="1">
    <citation type="submission" date="2020-07" db="EMBL/GenBank/DDBJ databases">
        <title>Natrinema (YPL30) sp. nov. and Haloterrigena xxxxxx (YPL8) sp. nov., isolated from a salt mine.</title>
        <authorList>
            <person name="Cui H."/>
        </authorList>
    </citation>
    <scope>NUCLEOTIDE SEQUENCE [LARGE SCALE GENOMIC DNA]</scope>
    <source>
        <strain evidence="2 3">YPL13</strain>
    </source>
</reference>
<dbReference type="Proteomes" id="UP000510869">
    <property type="component" value="Chromosome"/>
</dbReference>
<organism evidence="2 3">
    <name type="scientific">Natrinema zhouii</name>
    <dbReference type="NCBI Taxonomy" id="1710539"/>
    <lineage>
        <taxon>Archaea</taxon>
        <taxon>Methanobacteriati</taxon>
        <taxon>Methanobacteriota</taxon>
        <taxon>Stenosarchaea group</taxon>
        <taxon>Halobacteria</taxon>
        <taxon>Halobacteriales</taxon>
        <taxon>Natrialbaceae</taxon>
        <taxon>Natrinema</taxon>
    </lineage>
</organism>
<keyword evidence="1" id="KW-0472">Membrane</keyword>
<evidence type="ECO:0000256" key="1">
    <source>
        <dbReference type="SAM" id="Phobius"/>
    </source>
</evidence>
<dbReference type="EMBL" id="CP059154">
    <property type="protein sequence ID" value="QLK27479.1"/>
    <property type="molecule type" value="Genomic_DNA"/>
</dbReference>
<name>A0A7D6GLR0_9EURY</name>
<sequence>MATLAALLAGGALVLWVGDRTIGTVPRRSVWPAVVVLVVAGYLVAETVAAYRDTRPE</sequence>
<dbReference type="RefSeq" id="WP_180842640.1">
    <property type="nucleotide sequence ID" value="NZ_CP059154.1"/>
</dbReference>
<evidence type="ECO:0000313" key="3">
    <source>
        <dbReference type="Proteomes" id="UP000510869"/>
    </source>
</evidence>
<protein>
    <submittedName>
        <fullName evidence="2">Uncharacterized protein</fullName>
    </submittedName>
</protein>
<dbReference type="AlphaFoldDB" id="A0A7D6GLR0"/>
<feature type="transmembrane region" description="Helical" evidence="1">
    <location>
        <begin position="30"/>
        <end position="51"/>
    </location>
</feature>
<dbReference type="KEGG" id="nay:HYG81_07735"/>
<keyword evidence="1" id="KW-1133">Transmembrane helix</keyword>
<keyword evidence="3" id="KW-1185">Reference proteome</keyword>
<gene>
    <name evidence="2" type="ORF">HYG81_07735</name>
</gene>
<dbReference type="GeneID" id="56143086"/>
<proteinExistence type="predicted"/>
<keyword evidence="1" id="KW-0812">Transmembrane</keyword>